<sequence>MAPAPSFRGHQWIYNSVKGSCLLLLLVMSNLLLCQGNPCPSCCPDAINITSESLSDLFVNATMLSYRMFNHSRIMFNEFDQKYAKGKLYYFSATNSCHTNFLKTPEEIKEAEKMNNEDLSKWILMLLYSWHSPLNHLVTDLQSMKEVSDTILSNARKYVKKVEALQAFMERHFCQMIIPAMQKMLKAHIYWSGLPSLMSSDEDVRHSEFYNLFDCLLRDSLEINIYTKLMACRQSGIIC</sequence>
<protein>
    <submittedName>
        <fullName evidence="1">Uncharacterized protein</fullName>
    </submittedName>
</protein>
<reference evidence="1" key="3">
    <citation type="submission" date="2025-09" db="UniProtKB">
        <authorList>
            <consortium name="Ensembl"/>
        </authorList>
    </citation>
    <scope>IDENTIFICATION</scope>
</reference>
<name>A0AC11BMI8_SHEEP</name>
<evidence type="ECO:0000313" key="1">
    <source>
        <dbReference type="Ensembl" id="ENSOARP00020017077.2"/>
    </source>
</evidence>
<organism evidence="1">
    <name type="scientific">Ovis aries</name>
    <name type="common">Sheep</name>
    <dbReference type="NCBI Taxonomy" id="9940"/>
    <lineage>
        <taxon>Eukaryota</taxon>
        <taxon>Metazoa</taxon>
        <taxon>Chordata</taxon>
        <taxon>Craniata</taxon>
        <taxon>Vertebrata</taxon>
        <taxon>Euteleostomi</taxon>
        <taxon>Mammalia</taxon>
        <taxon>Eutheria</taxon>
        <taxon>Laurasiatheria</taxon>
        <taxon>Artiodactyla</taxon>
        <taxon>Ruminantia</taxon>
        <taxon>Pecora</taxon>
        <taxon>Bovidae</taxon>
        <taxon>Caprinae</taxon>
        <taxon>Ovis</taxon>
    </lineage>
</organism>
<accession>A0AC11BMI8</accession>
<reference evidence="1" key="2">
    <citation type="submission" date="2025-08" db="UniProtKB">
        <authorList>
            <consortium name="Ensembl"/>
        </authorList>
    </citation>
    <scope>IDENTIFICATION</scope>
</reference>
<reference evidence="1" key="1">
    <citation type="submission" date="2020-11" db="EMBL/GenBank/DDBJ databases">
        <authorList>
            <person name="Davenport K.M."/>
            <person name="Bickhart D.M."/>
            <person name="Smith T.P.L."/>
            <person name="Murdoch B.M."/>
            <person name="Rosen B.D."/>
        </authorList>
    </citation>
    <scope>NUCLEOTIDE SEQUENCE [LARGE SCALE GENOMIC DNA]</scope>
    <source>
        <strain evidence="1">OAR_USU_Benz2616</strain>
    </source>
</reference>
<dbReference type="Ensembl" id="ENSOART00020020627.2">
    <property type="protein sequence ID" value="ENSOARP00020017077.2"/>
    <property type="gene ID" value="ENSOARG00020013484.2"/>
</dbReference>
<proteinExistence type="predicted"/>